<dbReference type="AlphaFoldDB" id="A0A8J7K173"/>
<dbReference type="SUPFAM" id="SSF53850">
    <property type="entry name" value="Periplasmic binding protein-like II"/>
    <property type="match status" value="1"/>
</dbReference>
<sequence>MRAGTLLLAALLSAILLALAACSRNDDTAVPPPRSSITFLHYFTDSLSGGIDEMSQGFNNQHPALELKAISLDHEAFKTSIQDTLKTDNPPELYSYWAGARTASIVDELEPLDELWQQAGWDKAFAPSVIKAASEYRGKKYFLPLTQHYIAFFYNKKLFDQLQLQPPKTWEEFLAVCAALKARGITPIALGARDKWPAQFWFDYLLLRTAPYSFRQQLMSGEARFDDPQVRAVFARWKSLIDKGYFNSRPHPNELAWDSGANDMVFRGEAAMTLMGTWNLAYFSNNTHQWQAGKDFDFFPFPQIDPAIPTVALGPIDGIVMPKRAHDKAGAGTALRYLASAEAQRTFSRYSGALAPNLQVPDSAYSDIQRRVRKELERSPVFDFAFDLATPPPVAELGLDAFAEFLAFPDAYPEITRRLADEAAARFSATRAVKPAP</sequence>
<evidence type="ECO:0000256" key="2">
    <source>
        <dbReference type="ARBA" id="ARBA00008520"/>
    </source>
</evidence>
<keyword evidence="5" id="KW-1185">Reference proteome</keyword>
<name>A0A8J7K173_9NEIS</name>
<accession>A0A8J7K173</accession>
<feature type="chain" id="PRO_5035163152" evidence="3">
    <location>
        <begin position="21"/>
        <end position="437"/>
    </location>
</feature>
<comment type="caution">
    <text evidence="4">The sequence shown here is derived from an EMBL/GenBank/DDBJ whole genome shotgun (WGS) entry which is preliminary data.</text>
</comment>
<evidence type="ECO:0000256" key="1">
    <source>
        <dbReference type="ARBA" id="ARBA00004418"/>
    </source>
</evidence>
<dbReference type="PROSITE" id="PS51257">
    <property type="entry name" value="PROKAR_LIPOPROTEIN"/>
    <property type="match status" value="1"/>
</dbReference>
<dbReference type="PANTHER" id="PTHR43649:SF14">
    <property type="entry name" value="BLR3389 PROTEIN"/>
    <property type="match status" value="1"/>
</dbReference>
<keyword evidence="3" id="KW-0732">Signal</keyword>
<proteinExistence type="inferred from homology"/>
<evidence type="ECO:0000256" key="3">
    <source>
        <dbReference type="SAM" id="SignalP"/>
    </source>
</evidence>
<feature type="signal peptide" evidence="3">
    <location>
        <begin position="1"/>
        <end position="20"/>
    </location>
</feature>
<dbReference type="InterPro" id="IPR006059">
    <property type="entry name" value="SBP"/>
</dbReference>
<comment type="similarity">
    <text evidence="2">Belongs to the bacterial solute-binding protein 1 family.</text>
</comment>
<dbReference type="PANTHER" id="PTHR43649">
    <property type="entry name" value="ARABINOSE-BINDING PROTEIN-RELATED"/>
    <property type="match status" value="1"/>
</dbReference>
<organism evidence="4 5">
    <name type="scientific">Chitinilyticum piscinae</name>
    <dbReference type="NCBI Taxonomy" id="2866724"/>
    <lineage>
        <taxon>Bacteria</taxon>
        <taxon>Pseudomonadati</taxon>
        <taxon>Pseudomonadota</taxon>
        <taxon>Betaproteobacteria</taxon>
        <taxon>Neisseriales</taxon>
        <taxon>Chitinibacteraceae</taxon>
        <taxon>Chitinilyticum</taxon>
    </lineage>
</organism>
<comment type="subcellular location">
    <subcellularLocation>
        <location evidence="1">Periplasm</location>
    </subcellularLocation>
</comment>
<dbReference type="InterPro" id="IPR050490">
    <property type="entry name" value="Bact_solute-bd_prot1"/>
</dbReference>
<dbReference type="Proteomes" id="UP000604481">
    <property type="component" value="Unassembled WGS sequence"/>
</dbReference>
<dbReference type="Gene3D" id="3.40.190.10">
    <property type="entry name" value="Periplasmic binding protein-like II"/>
    <property type="match status" value="2"/>
</dbReference>
<gene>
    <name evidence="4" type="ORF">INR99_02665</name>
</gene>
<evidence type="ECO:0000313" key="4">
    <source>
        <dbReference type="EMBL" id="MBE9608242.1"/>
    </source>
</evidence>
<reference evidence="4 5" key="1">
    <citation type="submission" date="2020-10" db="EMBL/GenBank/DDBJ databases">
        <title>The genome sequence of Chitinilyticum litopenaei 4Y14.</title>
        <authorList>
            <person name="Liu Y."/>
        </authorList>
    </citation>
    <scope>NUCLEOTIDE SEQUENCE [LARGE SCALE GENOMIC DNA]</scope>
    <source>
        <strain evidence="4 5">4Y14</strain>
    </source>
</reference>
<evidence type="ECO:0000313" key="5">
    <source>
        <dbReference type="Proteomes" id="UP000604481"/>
    </source>
</evidence>
<dbReference type="EMBL" id="JADFUA010000001">
    <property type="protein sequence ID" value="MBE9608242.1"/>
    <property type="molecule type" value="Genomic_DNA"/>
</dbReference>
<dbReference type="Pfam" id="PF01547">
    <property type="entry name" value="SBP_bac_1"/>
    <property type="match status" value="1"/>
</dbReference>
<dbReference type="GO" id="GO:0042597">
    <property type="term" value="C:periplasmic space"/>
    <property type="evidence" value="ECO:0007669"/>
    <property type="project" value="UniProtKB-SubCell"/>
</dbReference>
<protein>
    <submittedName>
        <fullName evidence="4">Extracellular solute-binding protein</fullName>
    </submittedName>
</protein>